<dbReference type="SUPFAM" id="SSF47862">
    <property type="entry name" value="Saposin"/>
    <property type="match status" value="1"/>
</dbReference>
<feature type="signal peptide" evidence="1">
    <location>
        <begin position="1"/>
        <end position="17"/>
    </location>
</feature>
<protein>
    <recommendedName>
        <fullName evidence="4">Saposin B-type domain-containing protein</fullName>
    </recommendedName>
</protein>
<feature type="chain" id="PRO_5043865299" description="Saposin B-type domain-containing protein" evidence="1">
    <location>
        <begin position="18"/>
        <end position="97"/>
    </location>
</feature>
<accession>A0AAV5VUH2</accession>
<gene>
    <name evidence="2" type="ORF">PFISCL1PPCAC_12987</name>
</gene>
<evidence type="ECO:0000256" key="1">
    <source>
        <dbReference type="SAM" id="SignalP"/>
    </source>
</evidence>
<proteinExistence type="predicted"/>
<sequence>MTRLILLLFSLIALGLCQIDSCAICPILVHKIRTRPDLLVEITQTICKKLLDAPSDGELTTICVDGLAGKFNGWMTEILSEKTYEEVCQAIEICPTV</sequence>
<organism evidence="2 3">
    <name type="scientific">Pristionchus fissidentatus</name>
    <dbReference type="NCBI Taxonomy" id="1538716"/>
    <lineage>
        <taxon>Eukaryota</taxon>
        <taxon>Metazoa</taxon>
        <taxon>Ecdysozoa</taxon>
        <taxon>Nematoda</taxon>
        <taxon>Chromadorea</taxon>
        <taxon>Rhabditida</taxon>
        <taxon>Rhabditina</taxon>
        <taxon>Diplogasteromorpha</taxon>
        <taxon>Diplogasteroidea</taxon>
        <taxon>Neodiplogasteridae</taxon>
        <taxon>Pristionchus</taxon>
    </lineage>
</organism>
<dbReference type="InterPro" id="IPR011001">
    <property type="entry name" value="Saposin-like"/>
</dbReference>
<comment type="caution">
    <text evidence="2">The sequence shown here is derived from an EMBL/GenBank/DDBJ whole genome shotgun (WGS) entry which is preliminary data.</text>
</comment>
<evidence type="ECO:0000313" key="2">
    <source>
        <dbReference type="EMBL" id="GMT21690.1"/>
    </source>
</evidence>
<keyword evidence="3" id="KW-1185">Reference proteome</keyword>
<evidence type="ECO:0008006" key="4">
    <source>
        <dbReference type="Google" id="ProtNLM"/>
    </source>
</evidence>
<reference evidence="2" key="1">
    <citation type="submission" date="2023-10" db="EMBL/GenBank/DDBJ databases">
        <title>Genome assembly of Pristionchus species.</title>
        <authorList>
            <person name="Yoshida K."/>
            <person name="Sommer R.J."/>
        </authorList>
    </citation>
    <scope>NUCLEOTIDE SEQUENCE</scope>
    <source>
        <strain evidence="2">RS5133</strain>
    </source>
</reference>
<dbReference type="Proteomes" id="UP001432322">
    <property type="component" value="Unassembled WGS sequence"/>
</dbReference>
<dbReference type="EMBL" id="BTSY01000004">
    <property type="protein sequence ID" value="GMT21690.1"/>
    <property type="molecule type" value="Genomic_DNA"/>
</dbReference>
<dbReference type="AlphaFoldDB" id="A0AAV5VUH2"/>
<name>A0AAV5VUH2_9BILA</name>
<keyword evidence="1" id="KW-0732">Signal</keyword>
<evidence type="ECO:0000313" key="3">
    <source>
        <dbReference type="Proteomes" id="UP001432322"/>
    </source>
</evidence>